<gene>
    <name evidence="2" type="ORF">PC117_g17128</name>
</gene>
<name>A0A8T1JZL4_9STRA</name>
<comment type="caution">
    <text evidence="2">The sequence shown here is derived from an EMBL/GenBank/DDBJ whole genome shotgun (WGS) entry which is preliminary data.</text>
</comment>
<protein>
    <submittedName>
        <fullName evidence="2">Uncharacterized protein</fullName>
    </submittedName>
</protein>
<reference evidence="2" key="1">
    <citation type="submission" date="2018-10" db="EMBL/GenBank/DDBJ databases">
        <title>Effector identification in a new, highly contiguous assembly of the strawberry crown rot pathogen Phytophthora cactorum.</title>
        <authorList>
            <person name="Armitage A.D."/>
            <person name="Nellist C.F."/>
            <person name="Bates H."/>
            <person name="Vickerstaff R.J."/>
            <person name="Harrison R.J."/>
        </authorList>
    </citation>
    <scope>NUCLEOTIDE SEQUENCE</scope>
    <source>
        <strain evidence="2">4040</strain>
    </source>
</reference>
<evidence type="ECO:0000313" key="3">
    <source>
        <dbReference type="Proteomes" id="UP000736787"/>
    </source>
</evidence>
<sequence>MPAGMLQLGGNTPQRGVSEREGGCSSMADSPNSSRVVAAEPPLDPRDSSSVGGQLREVITTNDAGFTRSDVIGDDEGAIASGDSVNSRDQMTGYDQIRRNSDTEDDDDDENDGWRGAGPATWFRTTSFRWSTRARRPNVRLQDYEIEIPAGLVVEAVNELMEPQSVEEALQGPGADKWEEALKKEHADLIRNSTWVLVERPKGKKILTSKWVFVKKKP</sequence>
<dbReference type="VEuPathDB" id="FungiDB:PC110_g12149"/>
<evidence type="ECO:0000256" key="1">
    <source>
        <dbReference type="SAM" id="MobiDB-lite"/>
    </source>
</evidence>
<accession>A0A8T1JZL4</accession>
<organism evidence="2 3">
    <name type="scientific">Phytophthora cactorum</name>
    <dbReference type="NCBI Taxonomy" id="29920"/>
    <lineage>
        <taxon>Eukaryota</taxon>
        <taxon>Sar</taxon>
        <taxon>Stramenopiles</taxon>
        <taxon>Oomycota</taxon>
        <taxon>Peronosporomycetes</taxon>
        <taxon>Peronosporales</taxon>
        <taxon>Peronosporaceae</taxon>
        <taxon>Phytophthora</taxon>
    </lineage>
</organism>
<proteinExistence type="predicted"/>
<feature type="region of interest" description="Disordered" evidence="1">
    <location>
        <begin position="1"/>
        <end position="118"/>
    </location>
</feature>
<dbReference type="AlphaFoldDB" id="A0A8T1JZL4"/>
<evidence type="ECO:0000313" key="2">
    <source>
        <dbReference type="EMBL" id="KAG2918274.1"/>
    </source>
</evidence>
<dbReference type="Proteomes" id="UP000736787">
    <property type="component" value="Unassembled WGS sequence"/>
</dbReference>
<dbReference type="EMBL" id="RCMK01000632">
    <property type="protein sequence ID" value="KAG2918274.1"/>
    <property type="molecule type" value="Genomic_DNA"/>
</dbReference>